<evidence type="ECO:0000256" key="3">
    <source>
        <dbReference type="SAM" id="MobiDB-lite"/>
    </source>
</evidence>
<dbReference type="STRING" id="1210089.GCA_001613165_03056"/>
<dbReference type="PANTHER" id="PTHR37042">
    <property type="entry name" value="OUTER MEMBRANE PROTEIN RV1973"/>
    <property type="match status" value="1"/>
</dbReference>
<evidence type="ECO:0000256" key="2">
    <source>
        <dbReference type="ARBA" id="ARBA00023136"/>
    </source>
</evidence>
<reference evidence="5 6" key="1">
    <citation type="submission" date="2018-07" db="EMBL/GenBank/DDBJ databases">
        <title>Genomic Encyclopedia of Type Strains, Phase IV (KMG-IV): sequencing the most valuable type-strain genomes for metagenomic binning, comparative biology and taxonomic classification.</title>
        <authorList>
            <person name="Goeker M."/>
        </authorList>
    </citation>
    <scope>NUCLEOTIDE SEQUENCE [LARGE SCALE GENOMIC DNA]</scope>
    <source>
        <strain evidence="5 6">DSM 44952</strain>
    </source>
</reference>
<evidence type="ECO:0000313" key="6">
    <source>
        <dbReference type="Proteomes" id="UP000255355"/>
    </source>
</evidence>
<evidence type="ECO:0000313" key="5">
    <source>
        <dbReference type="EMBL" id="RDI45263.1"/>
    </source>
</evidence>
<dbReference type="EMBL" id="QQAZ01000013">
    <property type="protein sequence ID" value="RDI45263.1"/>
    <property type="molecule type" value="Genomic_DNA"/>
</dbReference>
<protein>
    <submittedName>
        <fullName evidence="5">Mce-associated membrane protein</fullName>
    </submittedName>
</protein>
<dbReference type="Proteomes" id="UP000255355">
    <property type="component" value="Unassembled WGS sequence"/>
</dbReference>
<feature type="transmembrane region" description="Helical" evidence="4">
    <location>
        <begin position="28"/>
        <end position="50"/>
    </location>
</feature>
<evidence type="ECO:0000256" key="4">
    <source>
        <dbReference type="SAM" id="Phobius"/>
    </source>
</evidence>
<accession>A0A370GTL6</accession>
<dbReference type="AlphaFoldDB" id="A0A370GTL6"/>
<keyword evidence="4" id="KW-0812">Transmembrane</keyword>
<dbReference type="PANTHER" id="PTHR37042:SF4">
    <property type="entry name" value="OUTER MEMBRANE PROTEIN RV1973"/>
    <property type="match status" value="1"/>
</dbReference>
<comment type="caution">
    <text evidence="5">The sequence shown here is derived from an EMBL/GenBank/DDBJ whole genome shotgun (WGS) entry which is preliminary data.</text>
</comment>
<feature type="region of interest" description="Disordered" evidence="3">
    <location>
        <begin position="1"/>
        <end position="22"/>
    </location>
</feature>
<evidence type="ECO:0000256" key="1">
    <source>
        <dbReference type="ARBA" id="ARBA00004370"/>
    </source>
</evidence>
<keyword evidence="2 4" id="KW-0472">Membrane</keyword>
<dbReference type="OrthoDB" id="5188486at2"/>
<dbReference type="RefSeq" id="WP_068019878.1">
    <property type="nucleotide sequence ID" value="NZ_QQAZ01000013.1"/>
</dbReference>
<sequence length="189" mass="19972">MGDPDSTGDPGETANEPAAQPMRRRLRIVAPTVAGVIGIAGAAAGTYFYVQHEHVRDLENARAAAQRAACEYGPVIANYDAGDLDSYFAGVLRGATGDWRKEFDATSKDLREVLRQGQVVSKVSTVQCAIEKADAHTARAVVVIGQTITSVGTGNQPRPGQLSITVSLEQNASGVWLVNKVDSPVLPQS</sequence>
<proteinExistence type="predicted"/>
<keyword evidence="4" id="KW-1133">Transmembrane helix</keyword>
<name>A0A370GTL6_9NOCA</name>
<comment type="subcellular location">
    <subcellularLocation>
        <location evidence="1">Membrane</location>
    </subcellularLocation>
</comment>
<gene>
    <name evidence="5" type="ORF">DFR68_11332</name>
</gene>
<keyword evidence="6" id="KW-1185">Reference proteome</keyword>
<organism evidence="5 6">
    <name type="scientific">Nocardia mexicana</name>
    <dbReference type="NCBI Taxonomy" id="279262"/>
    <lineage>
        <taxon>Bacteria</taxon>
        <taxon>Bacillati</taxon>
        <taxon>Actinomycetota</taxon>
        <taxon>Actinomycetes</taxon>
        <taxon>Mycobacteriales</taxon>
        <taxon>Nocardiaceae</taxon>
        <taxon>Nocardia</taxon>
    </lineage>
</organism>
<dbReference type="GO" id="GO:0016020">
    <property type="term" value="C:membrane"/>
    <property type="evidence" value="ECO:0007669"/>
    <property type="project" value="UniProtKB-SubCell"/>
</dbReference>